<dbReference type="EMBL" id="FZNQ01000029">
    <property type="protein sequence ID" value="SNR65525.1"/>
    <property type="molecule type" value="Genomic_DNA"/>
</dbReference>
<dbReference type="Proteomes" id="UP000198397">
    <property type="component" value="Unassembled WGS sequence"/>
</dbReference>
<evidence type="ECO:0000256" key="1">
    <source>
        <dbReference type="SAM" id="MobiDB-lite"/>
    </source>
</evidence>
<accession>A0A238Y2T2</accession>
<organism evidence="2 3">
    <name type="scientific">Halorubrum vacuolatum</name>
    <name type="common">Natronobacterium vacuolatum</name>
    <dbReference type="NCBI Taxonomy" id="63740"/>
    <lineage>
        <taxon>Archaea</taxon>
        <taxon>Methanobacteriati</taxon>
        <taxon>Methanobacteriota</taxon>
        <taxon>Stenosarchaea group</taxon>
        <taxon>Halobacteria</taxon>
        <taxon>Halobacteriales</taxon>
        <taxon>Haloferacaceae</taxon>
        <taxon>Halorubrum</taxon>
    </lineage>
</organism>
<gene>
    <name evidence="2" type="ORF">SAMN06264855_1297</name>
</gene>
<evidence type="ECO:0000313" key="3">
    <source>
        <dbReference type="Proteomes" id="UP000198397"/>
    </source>
</evidence>
<sequence length="97" mass="10034">MMMNNADGAPTLVRCRSCDAVGLPERIAIHTCAVMDPTPTNTRSRDAIPLAAIRHGATTPVDPDVLTDADGTVSNDTGSAGTDLDTPPGPHTEASHE</sequence>
<reference evidence="2 3" key="1">
    <citation type="submission" date="2017-06" db="EMBL/GenBank/DDBJ databases">
        <authorList>
            <person name="Kim H.J."/>
            <person name="Triplett B.A."/>
        </authorList>
    </citation>
    <scope>NUCLEOTIDE SEQUENCE [LARGE SCALE GENOMIC DNA]</scope>
    <source>
        <strain evidence="2 3">DSM 8800</strain>
    </source>
</reference>
<proteinExistence type="predicted"/>
<dbReference type="RefSeq" id="WP_089385918.1">
    <property type="nucleotide sequence ID" value="NZ_FZNQ01000029.1"/>
</dbReference>
<evidence type="ECO:0000313" key="2">
    <source>
        <dbReference type="EMBL" id="SNR65525.1"/>
    </source>
</evidence>
<name>A0A238Y2T2_HALVU</name>
<protein>
    <submittedName>
        <fullName evidence="2">Uncharacterized protein</fullName>
    </submittedName>
</protein>
<dbReference type="OrthoDB" id="337303at2157"/>
<keyword evidence="3" id="KW-1185">Reference proteome</keyword>
<dbReference type="AlphaFoldDB" id="A0A238Y2T2"/>
<feature type="region of interest" description="Disordered" evidence="1">
    <location>
        <begin position="58"/>
        <end position="97"/>
    </location>
</feature>